<organism evidence="2 3">
    <name type="scientific">Streptomyces olindensis</name>
    <dbReference type="NCBI Taxonomy" id="358823"/>
    <lineage>
        <taxon>Bacteria</taxon>
        <taxon>Bacillati</taxon>
        <taxon>Actinomycetota</taxon>
        <taxon>Actinomycetes</taxon>
        <taxon>Kitasatosporales</taxon>
        <taxon>Streptomycetaceae</taxon>
        <taxon>Streptomyces</taxon>
    </lineage>
</organism>
<feature type="domain" description="Metallo-beta-lactamase" evidence="1">
    <location>
        <begin position="66"/>
        <end position="88"/>
    </location>
</feature>
<keyword evidence="3" id="KW-1185">Reference proteome</keyword>
<reference evidence="2 3" key="1">
    <citation type="submission" date="2024-06" db="EMBL/GenBank/DDBJ databases">
        <title>The Natural Products Discovery Center: Release of the First 8490 Sequenced Strains for Exploring Actinobacteria Biosynthetic Diversity.</title>
        <authorList>
            <person name="Kalkreuter E."/>
            <person name="Kautsar S.A."/>
            <person name="Yang D."/>
            <person name="Bader C.D."/>
            <person name="Teijaro C.N."/>
            <person name="Fluegel L."/>
            <person name="Davis C.M."/>
            <person name="Simpson J.R."/>
            <person name="Lauterbach L."/>
            <person name="Steele A.D."/>
            <person name="Gui C."/>
            <person name="Meng S."/>
            <person name="Li G."/>
            <person name="Viehrig K."/>
            <person name="Ye F."/>
            <person name="Su P."/>
            <person name="Kiefer A.F."/>
            <person name="Nichols A."/>
            <person name="Cepeda A.J."/>
            <person name="Yan W."/>
            <person name="Fan B."/>
            <person name="Jiang Y."/>
            <person name="Adhikari A."/>
            <person name="Zheng C.-J."/>
            <person name="Schuster L."/>
            <person name="Cowan T.M."/>
            <person name="Smanski M.J."/>
            <person name="Chevrette M.G."/>
            <person name="De Carvalho L.P.S."/>
            <person name="Shen B."/>
        </authorList>
    </citation>
    <scope>NUCLEOTIDE SEQUENCE [LARGE SCALE GENOMIC DNA]</scope>
    <source>
        <strain evidence="2 3">NPDC019583</strain>
    </source>
</reference>
<dbReference type="InterPro" id="IPR036866">
    <property type="entry name" value="RibonucZ/Hydroxyglut_hydro"/>
</dbReference>
<dbReference type="EMBL" id="JBEYBN010000075">
    <property type="protein sequence ID" value="MEU2271520.1"/>
    <property type="molecule type" value="Genomic_DNA"/>
</dbReference>
<proteinExistence type="predicted"/>
<dbReference type="InterPro" id="IPR001279">
    <property type="entry name" value="Metallo-B-lactamas"/>
</dbReference>
<comment type="caution">
    <text evidence="2">The sequence shown here is derived from an EMBL/GenBank/DDBJ whole genome shotgun (WGS) entry which is preliminary data.</text>
</comment>
<accession>A0ABV2Y5I2</accession>
<evidence type="ECO:0000313" key="3">
    <source>
        <dbReference type="Proteomes" id="UP001550603"/>
    </source>
</evidence>
<sequence>MRRARSLCCLARANAEKGTAGLLAWWQRPFPDGQHPPCCPPTPALVATGFVGHADETAAWACTHAGNVDLVVNTHWHSDHVGGNALLHAQGLRHRRQHP</sequence>
<gene>
    <name evidence="2" type="ORF">ABZ568_34880</name>
</gene>
<dbReference type="SUPFAM" id="SSF56281">
    <property type="entry name" value="Metallo-hydrolase/oxidoreductase"/>
    <property type="match status" value="1"/>
</dbReference>
<dbReference type="Gene3D" id="3.60.15.10">
    <property type="entry name" value="Ribonuclease Z/Hydroxyacylglutathione hydrolase-like"/>
    <property type="match status" value="1"/>
</dbReference>
<dbReference type="Pfam" id="PF00753">
    <property type="entry name" value="Lactamase_B"/>
    <property type="match status" value="1"/>
</dbReference>
<name>A0ABV2Y5I2_9ACTN</name>
<evidence type="ECO:0000259" key="1">
    <source>
        <dbReference type="Pfam" id="PF00753"/>
    </source>
</evidence>
<protein>
    <submittedName>
        <fullName evidence="2">MBL fold metallo-hydrolase</fullName>
    </submittedName>
</protein>
<dbReference type="Proteomes" id="UP001550603">
    <property type="component" value="Unassembled WGS sequence"/>
</dbReference>
<evidence type="ECO:0000313" key="2">
    <source>
        <dbReference type="EMBL" id="MEU2271520.1"/>
    </source>
</evidence>
<dbReference type="RefSeq" id="WP_359793324.1">
    <property type="nucleotide sequence ID" value="NZ_JBEYBN010000075.1"/>
</dbReference>